<name>A0A2S2QCA2_9HEMI</name>
<proteinExistence type="predicted"/>
<dbReference type="EMBL" id="GGMS01006161">
    <property type="protein sequence ID" value="MBY75364.1"/>
    <property type="molecule type" value="Transcribed_RNA"/>
</dbReference>
<dbReference type="PANTHER" id="PTHR45913:SF19">
    <property type="entry name" value="LOW QUALITY PROTEIN: ZINC FINGER BED DOMAIN-CONTAINING PROTEIN 5-LIKE"/>
    <property type="match status" value="1"/>
</dbReference>
<gene>
    <name evidence="1" type="ORF">g.92705</name>
</gene>
<protein>
    <recommendedName>
        <fullName evidence="2">DUF4371 domain-containing protein</fullName>
    </recommendedName>
</protein>
<reference evidence="1" key="1">
    <citation type="submission" date="2018-04" db="EMBL/GenBank/DDBJ databases">
        <title>Transcriptome assembly of Sipha flava.</title>
        <authorList>
            <person name="Scully E.D."/>
            <person name="Geib S.M."/>
            <person name="Palmer N.A."/>
            <person name="Koch K."/>
            <person name="Bradshaw J."/>
            <person name="Heng-Moss T."/>
            <person name="Sarath G."/>
        </authorList>
    </citation>
    <scope>NUCLEOTIDE SEQUENCE</scope>
</reference>
<dbReference type="PANTHER" id="PTHR45913">
    <property type="entry name" value="EPM2A-INTERACTING PROTEIN 1"/>
    <property type="match status" value="1"/>
</dbReference>
<accession>A0A2S2QCA2</accession>
<dbReference type="AlphaFoldDB" id="A0A2S2QCA2"/>
<evidence type="ECO:0000313" key="1">
    <source>
        <dbReference type="EMBL" id="MBY75364.1"/>
    </source>
</evidence>
<evidence type="ECO:0008006" key="2">
    <source>
        <dbReference type="Google" id="ProtNLM"/>
    </source>
</evidence>
<sequence length="113" mass="13193">MQKFSYDCRRTYFTISNMVSTLIEKFVVNQLKNISLSNNTNSRRIQNISDNINDQLIDKLRNKNFAIQLDEATDSNKDAYLMCYVRFMVGVDIIEELLFFEGEVKKVSLGSFE</sequence>
<organism evidence="1">
    <name type="scientific">Sipha flava</name>
    <name type="common">yellow sugarcane aphid</name>
    <dbReference type="NCBI Taxonomy" id="143950"/>
    <lineage>
        <taxon>Eukaryota</taxon>
        <taxon>Metazoa</taxon>
        <taxon>Ecdysozoa</taxon>
        <taxon>Arthropoda</taxon>
        <taxon>Hexapoda</taxon>
        <taxon>Insecta</taxon>
        <taxon>Pterygota</taxon>
        <taxon>Neoptera</taxon>
        <taxon>Paraneoptera</taxon>
        <taxon>Hemiptera</taxon>
        <taxon>Sternorrhyncha</taxon>
        <taxon>Aphidomorpha</taxon>
        <taxon>Aphidoidea</taxon>
        <taxon>Aphididae</taxon>
        <taxon>Sipha</taxon>
    </lineage>
</organism>